<dbReference type="Proteomes" id="UP000218231">
    <property type="component" value="Unassembled WGS sequence"/>
</dbReference>
<gene>
    <name evidence="6" type="ORF">WR25_07653</name>
</gene>
<dbReference type="Pfam" id="PF02580">
    <property type="entry name" value="Tyr_Deacylase"/>
    <property type="match status" value="1"/>
</dbReference>
<keyword evidence="5" id="KW-0378">Hydrolase</keyword>
<sequence length="150" mass="16987">MRAVIQRVSNASVSVNSEIVGQIGRGLCVLVGIHKDDKPEDVEYIIRKILNLRLFHHENKPWDKSVKDLDLEILCISQFTLYGLIKGNKLDFHNSMGSQAAAEFYATFLQTLKSAYKPEKVQDGRFGAMMQVDISNDGPVTYNLDSRQRE</sequence>
<keyword evidence="5" id="KW-0963">Cytoplasm</keyword>
<dbReference type="NCBIfam" id="TIGR00256">
    <property type="entry name" value="D-aminoacyl-tRNA deacylase"/>
    <property type="match status" value="1"/>
</dbReference>
<evidence type="ECO:0000313" key="7">
    <source>
        <dbReference type="Proteomes" id="UP000218231"/>
    </source>
</evidence>
<evidence type="ECO:0000256" key="5">
    <source>
        <dbReference type="RuleBase" id="RU003470"/>
    </source>
</evidence>
<dbReference type="EMBL" id="LIAE01006407">
    <property type="protein sequence ID" value="PAV90032.1"/>
    <property type="molecule type" value="Genomic_DNA"/>
</dbReference>
<comment type="catalytic activity">
    <reaction evidence="4">
        <text>a D-aminoacyl-tRNA + H2O = a tRNA + a D-alpha-amino acid + H(+)</text>
        <dbReference type="Rhea" id="RHEA:13953"/>
        <dbReference type="Rhea" id="RHEA-COMP:10123"/>
        <dbReference type="Rhea" id="RHEA-COMP:10124"/>
        <dbReference type="ChEBI" id="CHEBI:15377"/>
        <dbReference type="ChEBI" id="CHEBI:15378"/>
        <dbReference type="ChEBI" id="CHEBI:59871"/>
        <dbReference type="ChEBI" id="CHEBI:78442"/>
        <dbReference type="ChEBI" id="CHEBI:79333"/>
        <dbReference type="EC" id="3.1.1.96"/>
    </reaction>
</comment>
<dbReference type="PANTHER" id="PTHR10472:SF5">
    <property type="entry name" value="D-AMINOACYL-TRNA DEACYLASE 1"/>
    <property type="match status" value="1"/>
</dbReference>
<dbReference type="CDD" id="cd00563">
    <property type="entry name" value="Dtyr_deacylase"/>
    <property type="match status" value="1"/>
</dbReference>
<dbReference type="AlphaFoldDB" id="A0A2A2LUX2"/>
<evidence type="ECO:0000256" key="2">
    <source>
        <dbReference type="ARBA" id="ARBA00013056"/>
    </source>
</evidence>
<comment type="caution">
    <text evidence="6">The sequence shown here is derived from an EMBL/GenBank/DDBJ whole genome shotgun (WGS) entry which is preliminary data.</text>
</comment>
<dbReference type="FunFam" id="3.50.80.10:FF:000001">
    <property type="entry name" value="D-aminoacyl-tRNA deacylase"/>
    <property type="match status" value="1"/>
</dbReference>
<protein>
    <recommendedName>
        <fullName evidence="2 5">D-aminoacyl-tRNA deacylase</fullName>
        <ecNumber evidence="2 5">3.1.1.96</ecNumber>
    </recommendedName>
</protein>
<reference evidence="6 7" key="1">
    <citation type="journal article" date="2017" name="Curr. Biol.">
        <title>Genome architecture and evolution of a unichromosomal asexual nematode.</title>
        <authorList>
            <person name="Fradin H."/>
            <person name="Zegar C."/>
            <person name="Gutwein M."/>
            <person name="Lucas J."/>
            <person name="Kovtun M."/>
            <person name="Corcoran D."/>
            <person name="Baugh L.R."/>
            <person name="Kiontke K."/>
            <person name="Gunsalus K."/>
            <person name="Fitch D.H."/>
            <person name="Piano F."/>
        </authorList>
    </citation>
    <scope>NUCLEOTIDE SEQUENCE [LARGE SCALE GENOMIC DNA]</scope>
    <source>
        <strain evidence="6">PF1309</strain>
    </source>
</reference>
<dbReference type="EC" id="3.1.1.96" evidence="2 5"/>
<name>A0A2A2LUX2_9BILA</name>
<accession>A0A2A2LUX2</accession>
<dbReference type="InterPro" id="IPR003732">
    <property type="entry name" value="Daa-tRNA_deacyls_DTD"/>
</dbReference>
<keyword evidence="5" id="KW-0820">tRNA-binding</keyword>
<comment type="subcellular location">
    <subcellularLocation>
        <location evidence="5">Cytoplasm</location>
    </subcellularLocation>
</comment>
<dbReference type="OrthoDB" id="275783at2759"/>
<dbReference type="GO" id="GO:0106026">
    <property type="term" value="F:Gly-tRNA(Ala) deacylase activity"/>
    <property type="evidence" value="ECO:0007669"/>
    <property type="project" value="RHEA"/>
</dbReference>
<dbReference type="Gene3D" id="3.50.80.10">
    <property type="entry name" value="D-tyrosyl-tRNA(Tyr) deacylase"/>
    <property type="match status" value="1"/>
</dbReference>
<organism evidence="6 7">
    <name type="scientific">Diploscapter pachys</name>
    <dbReference type="NCBI Taxonomy" id="2018661"/>
    <lineage>
        <taxon>Eukaryota</taxon>
        <taxon>Metazoa</taxon>
        <taxon>Ecdysozoa</taxon>
        <taxon>Nematoda</taxon>
        <taxon>Chromadorea</taxon>
        <taxon>Rhabditida</taxon>
        <taxon>Rhabditina</taxon>
        <taxon>Rhabditomorpha</taxon>
        <taxon>Rhabditoidea</taxon>
        <taxon>Rhabditidae</taxon>
        <taxon>Diploscapter</taxon>
    </lineage>
</organism>
<evidence type="ECO:0000256" key="3">
    <source>
        <dbReference type="ARBA" id="ARBA00047676"/>
    </source>
</evidence>
<keyword evidence="5" id="KW-0694">RNA-binding</keyword>
<dbReference type="InterPro" id="IPR023509">
    <property type="entry name" value="DTD-like_sf"/>
</dbReference>
<evidence type="ECO:0000256" key="4">
    <source>
        <dbReference type="ARBA" id="ARBA00048018"/>
    </source>
</evidence>
<dbReference type="SUPFAM" id="SSF69500">
    <property type="entry name" value="DTD-like"/>
    <property type="match status" value="1"/>
</dbReference>
<dbReference type="PANTHER" id="PTHR10472">
    <property type="entry name" value="D-TYROSYL-TRNA TYR DEACYLASE"/>
    <property type="match status" value="1"/>
</dbReference>
<proteinExistence type="inferred from homology"/>
<evidence type="ECO:0000256" key="1">
    <source>
        <dbReference type="ARBA" id="ARBA00009673"/>
    </source>
</evidence>
<evidence type="ECO:0000313" key="6">
    <source>
        <dbReference type="EMBL" id="PAV90032.1"/>
    </source>
</evidence>
<dbReference type="STRING" id="2018661.A0A2A2LUX2"/>
<dbReference type="GO" id="GO:0000049">
    <property type="term" value="F:tRNA binding"/>
    <property type="evidence" value="ECO:0007669"/>
    <property type="project" value="UniProtKB-KW"/>
</dbReference>
<dbReference type="GO" id="GO:0051500">
    <property type="term" value="F:D-tyrosyl-tRNA(Tyr) deacylase activity"/>
    <property type="evidence" value="ECO:0007669"/>
    <property type="project" value="TreeGrafter"/>
</dbReference>
<comment type="similarity">
    <text evidence="1 5">Belongs to the DTD family.</text>
</comment>
<comment type="catalytic activity">
    <reaction evidence="3">
        <text>glycyl-tRNA(Ala) + H2O = tRNA(Ala) + glycine + H(+)</text>
        <dbReference type="Rhea" id="RHEA:53744"/>
        <dbReference type="Rhea" id="RHEA-COMP:9657"/>
        <dbReference type="Rhea" id="RHEA-COMP:13640"/>
        <dbReference type="ChEBI" id="CHEBI:15377"/>
        <dbReference type="ChEBI" id="CHEBI:15378"/>
        <dbReference type="ChEBI" id="CHEBI:57305"/>
        <dbReference type="ChEBI" id="CHEBI:78442"/>
        <dbReference type="ChEBI" id="CHEBI:78522"/>
        <dbReference type="EC" id="3.1.1.96"/>
    </reaction>
</comment>
<keyword evidence="7" id="KW-1185">Reference proteome</keyword>
<dbReference type="GO" id="GO:0005737">
    <property type="term" value="C:cytoplasm"/>
    <property type="evidence" value="ECO:0007669"/>
    <property type="project" value="UniProtKB-SubCell"/>
</dbReference>